<dbReference type="EMBL" id="NHYD01001548">
    <property type="protein sequence ID" value="PPQ90780.1"/>
    <property type="molecule type" value="Genomic_DNA"/>
</dbReference>
<dbReference type="InParanoid" id="A0A409XJ51"/>
<accession>A0A409XJ51</accession>
<evidence type="ECO:0000313" key="1">
    <source>
        <dbReference type="EMBL" id="PPQ90780.1"/>
    </source>
</evidence>
<proteinExistence type="predicted"/>
<sequence length="140" mass="16186">MIYIFDQYDGWQDHLHSLIDQCLIAARLDDRVAIGALTLLERFRDTVAYLPGYPHKVYLEYFVGAYMTSHRLLATIPIPVSFWPSVFGDKFTASELEHIEAEFVHSVHHPNHIEYGAITVMKQRMYSFILTHGDAFQALL</sequence>
<dbReference type="Proteomes" id="UP000283269">
    <property type="component" value="Unassembled WGS sequence"/>
</dbReference>
<comment type="caution">
    <text evidence="1">The sequence shown here is derived from an EMBL/GenBank/DDBJ whole genome shotgun (WGS) entry which is preliminary data.</text>
</comment>
<keyword evidence="2" id="KW-1185">Reference proteome</keyword>
<dbReference type="AlphaFoldDB" id="A0A409XJ51"/>
<evidence type="ECO:0000313" key="2">
    <source>
        <dbReference type="Proteomes" id="UP000283269"/>
    </source>
</evidence>
<reference evidence="1 2" key="1">
    <citation type="journal article" date="2018" name="Evol. Lett.">
        <title>Horizontal gene cluster transfer increased hallucinogenic mushroom diversity.</title>
        <authorList>
            <person name="Reynolds H.T."/>
            <person name="Vijayakumar V."/>
            <person name="Gluck-Thaler E."/>
            <person name="Korotkin H.B."/>
            <person name="Matheny P.B."/>
            <person name="Slot J.C."/>
        </authorList>
    </citation>
    <scope>NUCLEOTIDE SEQUENCE [LARGE SCALE GENOMIC DNA]</scope>
    <source>
        <strain evidence="1 2">2631</strain>
    </source>
</reference>
<name>A0A409XJ51_PSICY</name>
<gene>
    <name evidence="1" type="ORF">CVT25_010169</name>
</gene>
<dbReference type="OrthoDB" id="3031551at2759"/>
<protein>
    <submittedName>
        <fullName evidence="1">Uncharacterized protein</fullName>
    </submittedName>
</protein>
<organism evidence="1 2">
    <name type="scientific">Psilocybe cyanescens</name>
    <dbReference type="NCBI Taxonomy" id="93625"/>
    <lineage>
        <taxon>Eukaryota</taxon>
        <taxon>Fungi</taxon>
        <taxon>Dikarya</taxon>
        <taxon>Basidiomycota</taxon>
        <taxon>Agaricomycotina</taxon>
        <taxon>Agaricomycetes</taxon>
        <taxon>Agaricomycetidae</taxon>
        <taxon>Agaricales</taxon>
        <taxon>Agaricineae</taxon>
        <taxon>Strophariaceae</taxon>
        <taxon>Psilocybe</taxon>
    </lineage>
</organism>